<keyword evidence="1" id="KW-0812">Transmembrane</keyword>
<dbReference type="Pfam" id="PF13767">
    <property type="entry name" value="DUF4168"/>
    <property type="match status" value="1"/>
</dbReference>
<dbReference type="EMBL" id="MRCB01000012">
    <property type="protein sequence ID" value="OKH22809.1"/>
    <property type="molecule type" value="Genomic_DNA"/>
</dbReference>
<evidence type="ECO:0000313" key="4">
    <source>
        <dbReference type="Proteomes" id="UP000186868"/>
    </source>
</evidence>
<protein>
    <recommendedName>
        <fullName evidence="2">DUF4168 domain-containing protein</fullName>
    </recommendedName>
</protein>
<name>A0A1U7HGW6_9CYAN</name>
<keyword evidence="4" id="KW-1185">Reference proteome</keyword>
<dbReference type="Proteomes" id="UP000186868">
    <property type="component" value="Unassembled WGS sequence"/>
</dbReference>
<organism evidence="3 4">
    <name type="scientific">Hydrococcus rivularis NIES-593</name>
    <dbReference type="NCBI Taxonomy" id="1921803"/>
    <lineage>
        <taxon>Bacteria</taxon>
        <taxon>Bacillati</taxon>
        <taxon>Cyanobacteriota</taxon>
        <taxon>Cyanophyceae</taxon>
        <taxon>Pleurocapsales</taxon>
        <taxon>Hydrococcaceae</taxon>
        <taxon>Hydrococcus</taxon>
    </lineage>
</organism>
<keyword evidence="1" id="KW-0472">Membrane</keyword>
<evidence type="ECO:0000256" key="1">
    <source>
        <dbReference type="SAM" id="Phobius"/>
    </source>
</evidence>
<evidence type="ECO:0000313" key="3">
    <source>
        <dbReference type="EMBL" id="OKH22809.1"/>
    </source>
</evidence>
<dbReference type="OrthoDB" id="565076at2"/>
<evidence type="ECO:0000259" key="2">
    <source>
        <dbReference type="Pfam" id="PF13767"/>
    </source>
</evidence>
<feature type="domain" description="DUF4168" evidence="2">
    <location>
        <begin position="56"/>
        <end position="149"/>
    </location>
</feature>
<feature type="transmembrane region" description="Helical" evidence="1">
    <location>
        <begin position="18"/>
        <end position="39"/>
    </location>
</feature>
<comment type="caution">
    <text evidence="3">The sequence shown here is derived from an EMBL/GenBank/DDBJ whole genome shotgun (WGS) entry which is preliminary data.</text>
</comment>
<dbReference type="AlphaFoldDB" id="A0A1U7HGW6"/>
<dbReference type="STRING" id="1921803.NIES593_11855"/>
<proteinExistence type="predicted"/>
<sequence length="160" mass="18562">MIVIDCVSFDLNRVFTRSLIACVMAAMSILCGVIPEFSWHSARIIFSSYARTQEFSEEQIMKYARAVLEIETRRQQAYQKIQQIIGQSPPDIICDRPNTFRNLPREAQRVAVDYCTSSKTIVEKSGLTVAEFNAITLRVRSDRELERRIQNAMIRIRQRQ</sequence>
<dbReference type="InterPro" id="IPR025433">
    <property type="entry name" value="DUF4168"/>
</dbReference>
<reference evidence="3 4" key="1">
    <citation type="submission" date="2016-11" db="EMBL/GenBank/DDBJ databases">
        <title>Draft Genome Sequences of Nine Cyanobacterial Strains from Diverse Habitats.</title>
        <authorList>
            <person name="Zhu T."/>
            <person name="Hou S."/>
            <person name="Lu X."/>
            <person name="Hess W.R."/>
        </authorList>
    </citation>
    <scope>NUCLEOTIDE SEQUENCE [LARGE SCALE GENOMIC DNA]</scope>
    <source>
        <strain evidence="3 4">NIES-593</strain>
    </source>
</reference>
<gene>
    <name evidence="3" type="ORF">NIES593_11855</name>
</gene>
<keyword evidence="1" id="KW-1133">Transmembrane helix</keyword>
<accession>A0A1U7HGW6</accession>